<feature type="region of interest" description="Disordered" evidence="1">
    <location>
        <begin position="84"/>
        <end position="106"/>
    </location>
</feature>
<dbReference type="OrthoDB" id="5427212at2759"/>
<dbReference type="AlphaFoldDB" id="A0A9P8SCL1"/>
<sequence>MRKKDITLREFIHVYATTQGSGGYGERPATRAKRLTEAVYGQPEVLDALRQHAAPRATGIATIKALRKEMKALEEAGEMFSACQVDGDQEKSLPADTGKKNRSKGQKVEDYERILGDMQFEKMYEQVGTHAPLLCGLLNGLMAPKTERKDRPPRDPAKFNHRIAIITSILCYSRASEGSNKFPRVFGAFLHSNGVKRRVLDLLHQLGLCEGYKGVHRHLETVAEQAKASSPALSVDVD</sequence>
<protein>
    <submittedName>
        <fullName evidence="2">Uncharacterized protein</fullName>
    </submittedName>
</protein>
<comment type="caution">
    <text evidence="2">The sequence shown here is derived from an EMBL/GenBank/DDBJ whole genome shotgun (WGS) entry which is preliminary data.</text>
</comment>
<evidence type="ECO:0000313" key="3">
    <source>
        <dbReference type="Proteomes" id="UP000824596"/>
    </source>
</evidence>
<name>A0A9P8SCL1_9HYPO</name>
<organism evidence="2 3">
    <name type="scientific">Hirsutella rhossiliensis</name>
    <dbReference type="NCBI Taxonomy" id="111463"/>
    <lineage>
        <taxon>Eukaryota</taxon>
        <taxon>Fungi</taxon>
        <taxon>Dikarya</taxon>
        <taxon>Ascomycota</taxon>
        <taxon>Pezizomycotina</taxon>
        <taxon>Sordariomycetes</taxon>
        <taxon>Hypocreomycetidae</taxon>
        <taxon>Hypocreales</taxon>
        <taxon>Ophiocordycipitaceae</taxon>
        <taxon>Hirsutella</taxon>
    </lineage>
</organism>
<dbReference type="Proteomes" id="UP000824596">
    <property type="component" value="Unassembled WGS sequence"/>
</dbReference>
<proteinExistence type="predicted"/>
<evidence type="ECO:0000256" key="1">
    <source>
        <dbReference type="SAM" id="MobiDB-lite"/>
    </source>
</evidence>
<keyword evidence="3" id="KW-1185">Reference proteome</keyword>
<reference evidence="2" key="1">
    <citation type="submission" date="2021-09" db="EMBL/GenBank/DDBJ databases">
        <title>A high-quality genome of the endoparasitic fungus Hirsutella rhossiliensis with a comparison of Hirsutella genomes reveals transposable elements contributing to genome size variation.</title>
        <authorList>
            <person name="Lin R."/>
            <person name="Jiao Y."/>
            <person name="Sun X."/>
            <person name="Ling J."/>
            <person name="Xie B."/>
            <person name="Cheng X."/>
        </authorList>
    </citation>
    <scope>NUCLEOTIDE SEQUENCE</scope>
    <source>
        <strain evidence="2">HR02</strain>
    </source>
</reference>
<accession>A0A9P8SCL1</accession>
<dbReference type="GeneID" id="68360295"/>
<dbReference type="RefSeq" id="XP_044715190.1">
    <property type="nucleotide sequence ID" value="XM_044869637.1"/>
</dbReference>
<gene>
    <name evidence="2" type="ORF">HRG_11167</name>
</gene>
<evidence type="ECO:0000313" key="2">
    <source>
        <dbReference type="EMBL" id="KAH0957676.1"/>
    </source>
</evidence>
<feature type="compositionally biased region" description="Basic and acidic residues" evidence="1">
    <location>
        <begin position="88"/>
        <end position="99"/>
    </location>
</feature>
<dbReference type="EMBL" id="JAIZPD010000019">
    <property type="protein sequence ID" value="KAH0957676.1"/>
    <property type="molecule type" value="Genomic_DNA"/>
</dbReference>